<dbReference type="PIRSF" id="PIRSF019169">
    <property type="entry name" value="PilM"/>
    <property type="match status" value="1"/>
</dbReference>
<proteinExistence type="predicted"/>
<dbReference type="Pfam" id="PF11104">
    <property type="entry name" value="PilM_2"/>
    <property type="match status" value="1"/>
</dbReference>
<dbReference type="NCBIfam" id="TIGR01175">
    <property type="entry name" value="pilM"/>
    <property type="match status" value="1"/>
</dbReference>
<dbReference type="RefSeq" id="WP_085726667.1">
    <property type="nucleotide sequence ID" value="NZ_NBYN01000003.1"/>
</dbReference>
<gene>
    <name evidence="1" type="ORF">B7O87_00670</name>
</gene>
<dbReference type="InterPro" id="IPR043129">
    <property type="entry name" value="ATPase_NBD"/>
</dbReference>
<name>A0A1X4GJX7_9CYAN</name>
<protein>
    <submittedName>
        <fullName evidence="1">Pilus assembly protein PilM</fullName>
    </submittedName>
</protein>
<dbReference type="AlphaFoldDB" id="A0A1X4GJX7"/>
<evidence type="ECO:0000313" key="2">
    <source>
        <dbReference type="Proteomes" id="UP000192997"/>
    </source>
</evidence>
<dbReference type="InterPro" id="IPR050696">
    <property type="entry name" value="FtsA/MreB"/>
</dbReference>
<dbReference type="Gene3D" id="3.30.420.40">
    <property type="match status" value="2"/>
</dbReference>
<accession>A0A1X4GJX7</accession>
<dbReference type="EMBL" id="NBYN01000003">
    <property type="protein sequence ID" value="OSO97317.1"/>
    <property type="molecule type" value="Genomic_DNA"/>
</dbReference>
<dbReference type="PANTHER" id="PTHR32432:SF3">
    <property type="entry name" value="ETHANOLAMINE UTILIZATION PROTEIN EUTJ"/>
    <property type="match status" value="1"/>
</dbReference>
<dbReference type="Gene3D" id="3.30.1490.300">
    <property type="match status" value="1"/>
</dbReference>
<dbReference type="SUPFAM" id="SSF53067">
    <property type="entry name" value="Actin-like ATPase domain"/>
    <property type="match status" value="2"/>
</dbReference>
<dbReference type="InterPro" id="IPR005883">
    <property type="entry name" value="PilM"/>
</dbReference>
<organism evidence="1 2">
    <name type="scientific">Cylindrospermopsis raciborskii CENA303</name>
    <dbReference type="NCBI Taxonomy" id="1170769"/>
    <lineage>
        <taxon>Bacteria</taxon>
        <taxon>Bacillati</taxon>
        <taxon>Cyanobacteriota</taxon>
        <taxon>Cyanophyceae</taxon>
        <taxon>Nostocales</taxon>
        <taxon>Aphanizomenonaceae</taxon>
        <taxon>Cylindrospermopsis</taxon>
    </lineage>
</organism>
<reference evidence="2" key="1">
    <citation type="submission" date="2017-04" db="EMBL/GenBank/DDBJ databases">
        <authorList>
            <person name="Abreu V.A."/>
            <person name="Popin R.V."/>
            <person name="Rigonato J."/>
            <person name="Andreote A.P."/>
            <person name="Schaker P.C."/>
            <person name="Hoff-Risseti C."/>
            <person name="Alvarenga D.O."/>
            <person name="Varani A.M."/>
            <person name="Fiore M.F."/>
        </authorList>
    </citation>
    <scope>NUCLEOTIDE SEQUENCE [LARGE SCALE GENOMIC DNA]</scope>
    <source>
        <strain evidence="2">CENA303</strain>
    </source>
</reference>
<dbReference type="Proteomes" id="UP000192997">
    <property type="component" value="Unassembled WGS sequence"/>
</dbReference>
<sequence length="360" mass="40288">MVKNLGFSDLFSYWGNFLGKSTRGVGVELTGDRINIAQLHRVRQGLRIESLSTFPVPEGIIVNGEICDCPRMGEIISQAIVESKIKTTQIRTCIPEKHAIVRIIPAPLELEDQELYDSFINQEAGLYLPYPREEADIDCQKLGYFIDQDGIEKAQILLVATRREITDSYIHTFALAGLKIEVLEIKSFAIIRTIQKQLLILRPEEAVVLVNIEFDHTEVAVIINGVPQFSRTIGIGTFQLETAISTPISREISLPVREMMLMTIPYRAEPELDMLDKLGAEIGRTIDFCINQIESMEVSQIFLSGAGGGMEQLDEFLTDRLGFTTSRINPCQDLLLDRDKFPSSQDPSLAAVLGLGMRQI</sequence>
<dbReference type="CDD" id="cd24049">
    <property type="entry name" value="ASKHA_NBD_PilM"/>
    <property type="match status" value="1"/>
</dbReference>
<dbReference type="PANTHER" id="PTHR32432">
    <property type="entry name" value="CELL DIVISION PROTEIN FTSA-RELATED"/>
    <property type="match status" value="1"/>
</dbReference>
<evidence type="ECO:0000313" key="1">
    <source>
        <dbReference type="EMBL" id="OSO97317.1"/>
    </source>
</evidence>
<comment type="caution">
    <text evidence="1">The sequence shown here is derived from an EMBL/GenBank/DDBJ whole genome shotgun (WGS) entry which is preliminary data.</text>
</comment>